<gene>
    <name evidence="2" type="ORF">CIRG_09870</name>
</gene>
<evidence type="ECO:0000313" key="2">
    <source>
        <dbReference type="EMBL" id="KMP10189.1"/>
    </source>
</evidence>
<dbReference type="AlphaFoldDB" id="A0A0J6YSC4"/>
<dbReference type="EMBL" id="DS028101">
    <property type="protein sequence ID" value="KMP10189.1"/>
    <property type="molecule type" value="Genomic_DNA"/>
</dbReference>
<reference evidence="3" key="1">
    <citation type="journal article" date="2010" name="Genome Res.">
        <title>Population genomic sequencing of Coccidioides fungi reveals recent hybridization and transposon control.</title>
        <authorList>
            <person name="Neafsey D.E."/>
            <person name="Barker B.M."/>
            <person name="Sharpton T.J."/>
            <person name="Stajich J.E."/>
            <person name="Park D.J."/>
            <person name="Whiston E."/>
            <person name="Hung C.-Y."/>
            <person name="McMahan C."/>
            <person name="White J."/>
            <person name="Sykes S."/>
            <person name="Heiman D."/>
            <person name="Young S."/>
            <person name="Zeng Q."/>
            <person name="Abouelleil A."/>
            <person name="Aftuck L."/>
            <person name="Bessette D."/>
            <person name="Brown A."/>
            <person name="FitzGerald M."/>
            <person name="Lui A."/>
            <person name="Macdonald J.P."/>
            <person name="Priest M."/>
            <person name="Orbach M.J."/>
            <person name="Galgiani J.N."/>
            <person name="Kirkland T.N."/>
            <person name="Cole G.T."/>
            <person name="Birren B.W."/>
            <person name="Henn M.R."/>
            <person name="Taylor J.W."/>
            <person name="Rounsley S.D."/>
        </authorList>
    </citation>
    <scope>NUCLEOTIDE SEQUENCE [LARGE SCALE GENOMIC DNA]</scope>
    <source>
        <strain evidence="3">RMSCC 2394</strain>
    </source>
</reference>
<protein>
    <submittedName>
        <fullName evidence="2">Uncharacterized protein</fullName>
    </submittedName>
</protein>
<evidence type="ECO:0000313" key="3">
    <source>
        <dbReference type="Proteomes" id="UP000054565"/>
    </source>
</evidence>
<dbReference type="OrthoDB" id="2967263at2759"/>
<name>A0A0J6YSC4_COCIT</name>
<sequence length="126" mass="14360">MNVSDLRVKLYRREPAAADIINKYENGLDDLVELAFVEDTGNDNECTSQYSDIGTLNNSTLRLVDIENIDLEHIHNLTNEMSDIDGDRDNEADGDNRDDRDNKDDGDDRKSSPHVLENTEHKKARK</sequence>
<dbReference type="Proteomes" id="UP000054565">
    <property type="component" value="Unassembled WGS sequence"/>
</dbReference>
<feature type="region of interest" description="Disordered" evidence="1">
    <location>
        <begin position="77"/>
        <end position="126"/>
    </location>
</feature>
<feature type="compositionally biased region" description="Basic and acidic residues" evidence="1">
    <location>
        <begin position="85"/>
        <end position="126"/>
    </location>
</feature>
<accession>A0A0J6YSC4</accession>
<evidence type="ECO:0000256" key="1">
    <source>
        <dbReference type="SAM" id="MobiDB-lite"/>
    </source>
</evidence>
<proteinExistence type="predicted"/>
<organism evidence="2 3">
    <name type="scientific">Coccidioides immitis RMSCC 2394</name>
    <dbReference type="NCBI Taxonomy" id="404692"/>
    <lineage>
        <taxon>Eukaryota</taxon>
        <taxon>Fungi</taxon>
        <taxon>Dikarya</taxon>
        <taxon>Ascomycota</taxon>
        <taxon>Pezizomycotina</taxon>
        <taxon>Eurotiomycetes</taxon>
        <taxon>Eurotiomycetidae</taxon>
        <taxon>Onygenales</taxon>
        <taxon>Onygenaceae</taxon>
        <taxon>Coccidioides</taxon>
    </lineage>
</organism>